<dbReference type="Pfam" id="PF21671">
    <property type="entry name" value="CPL1-like"/>
    <property type="match status" value="1"/>
</dbReference>
<feature type="chain" id="PRO_5046342594" description="Protein CPL1-like domain-containing protein" evidence="1">
    <location>
        <begin position="20"/>
        <end position="347"/>
    </location>
</feature>
<evidence type="ECO:0000313" key="3">
    <source>
        <dbReference type="EMBL" id="KAL1413824.1"/>
    </source>
</evidence>
<dbReference type="Proteomes" id="UP001565368">
    <property type="component" value="Unassembled WGS sequence"/>
</dbReference>
<evidence type="ECO:0000256" key="1">
    <source>
        <dbReference type="SAM" id="SignalP"/>
    </source>
</evidence>
<accession>A0ABR3QGG3</accession>
<organism evidence="3 4">
    <name type="scientific">Vanrija albida</name>
    <dbReference type="NCBI Taxonomy" id="181172"/>
    <lineage>
        <taxon>Eukaryota</taxon>
        <taxon>Fungi</taxon>
        <taxon>Dikarya</taxon>
        <taxon>Basidiomycota</taxon>
        <taxon>Agaricomycotina</taxon>
        <taxon>Tremellomycetes</taxon>
        <taxon>Trichosporonales</taxon>
        <taxon>Trichosporonaceae</taxon>
        <taxon>Vanrija</taxon>
    </lineage>
</organism>
<dbReference type="RefSeq" id="XP_069213768.1">
    <property type="nucleotide sequence ID" value="XM_069350224.1"/>
</dbReference>
<dbReference type="PANTHER" id="PTHR35192">
    <property type="entry name" value="PROTEIN, PUTATIVE-RELATED"/>
    <property type="match status" value="1"/>
</dbReference>
<gene>
    <name evidence="3" type="ORF">Q8F55_001608</name>
</gene>
<feature type="domain" description="Protein CPL1-like" evidence="2">
    <location>
        <begin position="280"/>
        <end position="341"/>
    </location>
</feature>
<keyword evidence="1" id="KW-0732">Signal</keyword>
<keyword evidence="4" id="KW-1185">Reference proteome</keyword>
<sequence>MKSLLLALAFIGLLNGTTAIFVECAAVGGLLTGLISGVLGTVVTLLSQLTTGDQCTVQCKNLGYNYAIWAKGLSLDLKTIDGQSLLGTCWCNADGLPPNTVIKGADASGTCTSTILNLIGVRVDYVQATAVTLGTCSSSTGYPAGDNTQFTVASADQCFNSAQCATKKYISLGATGVRQDGLLVDILVGRSGGSYTCACSNTAPSGATVNCGDEIGSIAHGLPPLAGWWEKSYAFTNFQQTVASGGTRRRRAEQMRLAAQAKTLCPGGRSACRVPGSNDYECIDTTSELESCGGCAYGDFVGNGTLATGTDCTAIPGVVRGGVSCFRGDCVVTRCEKGLTLVDGGCI</sequence>
<feature type="signal peptide" evidence="1">
    <location>
        <begin position="1"/>
        <end position="19"/>
    </location>
</feature>
<dbReference type="GeneID" id="95982651"/>
<name>A0ABR3QGG3_9TREE</name>
<dbReference type="InterPro" id="IPR038955">
    <property type="entry name" value="PriA/CPL1_fungi"/>
</dbReference>
<dbReference type="InterPro" id="IPR048661">
    <property type="entry name" value="CPL1-like"/>
</dbReference>
<evidence type="ECO:0000259" key="2">
    <source>
        <dbReference type="Pfam" id="PF21671"/>
    </source>
</evidence>
<evidence type="ECO:0000313" key="4">
    <source>
        <dbReference type="Proteomes" id="UP001565368"/>
    </source>
</evidence>
<reference evidence="3 4" key="1">
    <citation type="submission" date="2023-08" db="EMBL/GenBank/DDBJ databases">
        <title>Annotated Genome Sequence of Vanrija albida AlHP1.</title>
        <authorList>
            <person name="Herzog R."/>
        </authorList>
    </citation>
    <scope>NUCLEOTIDE SEQUENCE [LARGE SCALE GENOMIC DNA]</scope>
    <source>
        <strain evidence="3 4">AlHP1</strain>
    </source>
</reference>
<dbReference type="EMBL" id="JBBXJM010000001">
    <property type="protein sequence ID" value="KAL1413824.1"/>
    <property type="molecule type" value="Genomic_DNA"/>
</dbReference>
<dbReference type="PANTHER" id="PTHR35192:SF2">
    <property type="entry name" value="APPLE DOMAIN-CONTAINING PROTEIN"/>
    <property type="match status" value="1"/>
</dbReference>
<proteinExistence type="predicted"/>
<comment type="caution">
    <text evidence="3">The sequence shown here is derived from an EMBL/GenBank/DDBJ whole genome shotgun (WGS) entry which is preliminary data.</text>
</comment>
<protein>
    <recommendedName>
        <fullName evidence="2">Protein CPL1-like domain-containing protein</fullName>
    </recommendedName>
</protein>